<dbReference type="Proteomes" id="UP000039217">
    <property type="component" value="Unassembled WGS sequence"/>
</dbReference>
<protein>
    <submittedName>
        <fullName evidence="7">Uncharacterized protein</fullName>
    </submittedName>
</protein>
<dbReference type="EMBL" id="CGCX01001708">
    <property type="protein sequence ID" value="CFS00064.1"/>
    <property type="molecule type" value="Genomic_DNA"/>
</dbReference>
<evidence type="ECO:0000313" key="11">
    <source>
        <dbReference type="Proteomes" id="UP000046947"/>
    </source>
</evidence>
<evidence type="ECO:0000313" key="9">
    <source>
        <dbReference type="Proteomes" id="UP000039217"/>
    </source>
</evidence>
<evidence type="ECO:0000313" key="8">
    <source>
        <dbReference type="Proteomes" id="UP000038802"/>
    </source>
</evidence>
<dbReference type="EMBL" id="CNFU01000040">
    <property type="protein sequence ID" value="CKQ96575.1"/>
    <property type="molecule type" value="Genomic_DNA"/>
</dbReference>
<dbReference type="Proteomes" id="UP000050164">
    <property type="component" value="Unassembled WGS sequence"/>
</dbReference>
<dbReference type="Proteomes" id="UP000038802">
    <property type="component" value="Unassembled WGS sequence"/>
</dbReference>
<proteinExistence type="predicted"/>
<dbReference type="Proteomes" id="UP000046947">
    <property type="component" value="Unassembled WGS sequence"/>
</dbReference>
<evidence type="ECO:0000313" key="7">
    <source>
        <dbReference type="EMBL" id="COV45812.1"/>
    </source>
</evidence>
<dbReference type="AlphaFoldDB" id="A0A0U0RZK2"/>
<evidence type="ECO:0000256" key="1">
    <source>
        <dbReference type="SAM" id="MobiDB-lite"/>
    </source>
</evidence>
<feature type="compositionally biased region" description="Polar residues" evidence="1">
    <location>
        <begin position="66"/>
        <end position="91"/>
    </location>
</feature>
<evidence type="ECO:0000313" key="5">
    <source>
        <dbReference type="EMBL" id="CKR38724.1"/>
    </source>
</evidence>
<evidence type="ECO:0000313" key="2">
    <source>
        <dbReference type="EMBL" id="CFE49772.1"/>
    </source>
</evidence>
<reference evidence="7" key="2">
    <citation type="submission" date="2015-03" db="EMBL/GenBank/DDBJ databases">
        <authorList>
            <person name="Murphy D."/>
        </authorList>
    </citation>
    <scope>NUCLEOTIDE SEQUENCE [LARGE SCALE GENOMIC DNA]</scope>
    <source>
        <strain evidence="7">K00500041</strain>
    </source>
</reference>
<gene>
    <name evidence="3" type="ORF">ERS007657_03495</name>
    <name evidence="6" type="ORF">ERS007661_03376</name>
    <name evidence="2" type="ORF">ERS007688_01563</name>
    <name evidence="7" type="ORF">ERS007703_01434</name>
    <name evidence="5" type="ORF">ERS027659_01286</name>
    <name evidence="4" type="ORF">ERS027661_00367</name>
</gene>
<dbReference type="Proteomes" id="UP000049023">
    <property type="component" value="Unassembled WGS sequence"/>
</dbReference>
<dbReference type="EMBL" id="CQQC01001479">
    <property type="protein sequence ID" value="CNV98348.1"/>
    <property type="molecule type" value="Genomic_DNA"/>
</dbReference>
<feature type="region of interest" description="Disordered" evidence="1">
    <location>
        <begin position="64"/>
        <end position="91"/>
    </location>
</feature>
<evidence type="ECO:0000313" key="3">
    <source>
        <dbReference type="EMBL" id="CFS00064.1"/>
    </source>
</evidence>
<evidence type="ECO:0000313" key="10">
    <source>
        <dbReference type="Proteomes" id="UP000046680"/>
    </source>
</evidence>
<evidence type="ECO:0000313" key="4">
    <source>
        <dbReference type="EMBL" id="CKQ96575.1"/>
    </source>
</evidence>
<name>A0A0U0RZK2_MYCTX</name>
<evidence type="ECO:0000313" key="13">
    <source>
        <dbReference type="Proteomes" id="UP000050164"/>
    </source>
</evidence>
<accession>A0A0U0RZK2</accession>
<sequence length="91" mass="9157">MNTRSGAGTAAVESVAISGNSGKCCGYFGVTVLIARTDGTPATEPRCFSVKDLLATMSAAAPSEVAQMSSSRSGSETTGLASTSSIEFSLR</sequence>
<dbReference type="EMBL" id="CSAE01000120">
    <property type="protein sequence ID" value="COV45812.1"/>
    <property type="molecule type" value="Genomic_DNA"/>
</dbReference>
<evidence type="ECO:0000313" key="6">
    <source>
        <dbReference type="EMBL" id="CNV98348.1"/>
    </source>
</evidence>
<organism evidence="7 8">
    <name type="scientific">Mycobacterium tuberculosis</name>
    <dbReference type="NCBI Taxonomy" id="1773"/>
    <lineage>
        <taxon>Bacteria</taxon>
        <taxon>Bacillati</taxon>
        <taxon>Actinomycetota</taxon>
        <taxon>Actinomycetes</taxon>
        <taxon>Mycobacteriales</taxon>
        <taxon>Mycobacteriaceae</taxon>
        <taxon>Mycobacterium</taxon>
        <taxon>Mycobacterium tuberculosis complex</taxon>
    </lineage>
</organism>
<dbReference type="Proteomes" id="UP000046680">
    <property type="component" value="Unassembled WGS sequence"/>
</dbReference>
<dbReference type="EMBL" id="CFOH01000207">
    <property type="protein sequence ID" value="CFE49772.1"/>
    <property type="molecule type" value="Genomic_DNA"/>
</dbReference>
<evidence type="ECO:0000313" key="12">
    <source>
        <dbReference type="Proteomes" id="UP000049023"/>
    </source>
</evidence>
<dbReference type="EMBL" id="CNFT01000226">
    <property type="protein sequence ID" value="CKR38724.1"/>
    <property type="molecule type" value="Genomic_DNA"/>
</dbReference>
<reference evidence="8 9" key="1">
    <citation type="submission" date="2015-03" db="EMBL/GenBank/DDBJ databases">
        <authorList>
            <consortium name="Pathogen Informatics"/>
        </authorList>
    </citation>
    <scope>NUCLEOTIDE SEQUENCE [LARGE SCALE GENOMIC DNA]</scope>
    <source>
        <strain evidence="5 13">Bir 185</strain>
        <strain evidence="4 12">Bir 187</strain>
        <strain evidence="3 10">C09601061</strain>
        <strain evidence="6 9">D00501624</strain>
        <strain evidence="2 11">H09601792</strain>
        <strain evidence="8">K00500041</strain>
    </source>
</reference>